<reference evidence="2" key="2">
    <citation type="submission" date="2014-07" db="EMBL/GenBank/DDBJ databases">
        <authorList>
            <person name="Hull J."/>
        </authorList>
    </citation>
    <scope>NUCLEOTIDE SEQUENCE</scope>
</reference>
<proteinExistence type="predicted"/>
<dbReference type="EMBL" id="GBHO01017830">
    <property type="protein sequence ID" value="JAG25774.1"/>
    <property type="molecule type" value="Transcribed_RNA"/>
</dbReference>
<reference evidence="2" key="1">
    <citation type="journal article" date="2014" name="PLoS ONE">
        <title>Transcriptome-Based Identification of ABC Transporters in the Western Tarnished Plant Bug Lygus hesperus.</title>
        <authorList>
            <person name="Hull J.J."/>
            <person name="Chaney K."/>
            <person name="Geib S.M."/>
            <person name="Fabrick J.A."/>
            <person name="Brent C.S."/>
            <person name="Walsh D."/>
            <person name="Lavine L.C."/>
        </authorList>
    </citation>
    <scope>NUCLEOTIDE SEQUENCE</scope>
</reference>
<feature type="compositionally biased region" description="Gly residues" evidence="1">
    <location>
        <begin position="56"/>
        <end position="67"/>
    </location>
</feature>
<feature type="compositionally biased region" description="Low complexity" evidence="1">
    <location>
        <begin position="68"/>
        <end position="99"/>
    </location>
</feature>
<sequence length="127" mass="13698">MNGNYVDIFTYVFRDVEEALAFVSQVYIKVNRTGTKYSTMQSNTNNSTAINIISSSGGGNSSSGGNGSNIHNNKNNNNHNMNNNDNGNNNNNSNGNNKPISSLRGGEVFFFRAGISCGPMSTIYRAV</sequence>
<feature type="region of interest" description="Disordered" evidence="1">
    <location>
        <begin position="53"/>
        <end position="99"/>
    </location>
</feature>
<name>A0A0A9Y0Q8_LYGHE</name>
<gene>
    <name evidence="2" type="ORF">CM83_18974</name>
</gene>
<evidence type="ECO:0000313" key="2">
    <source>
        <dbReference type="EMBL" id="JAG25774.1"/>
    </source>
</evidence>
<dbReference type="AlphaFoldDB" id="A0A0A9Y0Q8"/>
<protein>
    <submittedName>
        <fullName evidence="2">Uncharacterized protein</fullName>
    </submittedName>
</protein>
<evidence type="ECO:0000256" key="1">
    <source>
        <dbReference type="SAM" id="MobiDB-lite"/>
    </source>
</evidence>
<organism evidence="2">
    <name type="scientific">Lygus hesperus</name>
    <name type="common">Western plant bug</name>
    <dbReference type="NCBI Taxonomy" id="30085"/>
    <lineage>
        <taxon>Eukaryota</taxon>
        <taxon>Metazoa</taxon>
        <taxon>Ecdysozoa</taxon>
        <taxon>Arthropoda</taxon>
        <taxon>Hexapoda</taxon>
        <taxon>Insecta</taxon>
        <taxon>Pterygota</taxon>
        <taxon>Neoptera</taxon>
        <taxon>Paraneoptera</taxon>
        <taxon>Hemiptera</taxon>
        <taxon>Heteroptera</taxon>
        <taxon>Panheteroptera</taxon>
        <taxon>Cimicomorpha</taxon>
        <taxon>Miridae</taxon>
        <taxon>Mirini</taxon>
        <taxon>Lygus</taxon>
    </lineage>
</organism>
<accession>A0A0A9Y0Q8</accession>